<dbReference type="EMBL" id="VYZN01000040">
    <property type="protein sequence ID" value="KAE9531925.1"/>
    <property type="molecule type" value="Genomic_DNA"/>
</dbReference>
<gene>
    <name evidence="1" type="ORF">AGLY_010127</name>
</gene>
<protein>
    <submittedName>
        <fullName evidence="1">Uncharacterized protein</fullName>
    </submittedName>
</protein>
<comment type="caution">
    <text evidence="1">The sequence shown here is derived from an EMBL/GenBank/DDBJ whole genome shotgun (WGS) entry which is preliminary data.</text>
</comment>
<proteinExistence type="predicted"/>
<evidence type="ECO:0000313" key="2">
    <source>
        <dbReference type="Proteomes" id="UP000475862"/>
    </source>
</evidence>
<sequence length="272" mass="31478">MLPLPSEALMSVSNEQQEEHKEHFEQLAPDMGFFSCPHLCIPKFFTMCMAGRTAAPTRIEIFYLTNIILNCIIFIPNASVSRTTHCVPGNHTKCAINEQLKRFSKTKADAVEIDVAFGFLVALKTHFILNYLIIIKISNIHNYTLILRLNLHLRQHTTRYRNNETIKLIISHSHVSCILVINFKRGKQFKLQNVEFTTKNESYKYNLILCKHKNNKNKSYISTKLEHKCIFLRFIKHSVTFDFKQYRGEGGNQTPCSYALSVYFPLIQSPTT</sequence>
<keyword evidence="2" id="KW-1185">Reference proteome</keyword>
<organism evidence="1 2">
    <name type="scientific">Aphis glycines</name>
    <name type="common">Soybean aphid</name>
    <dbReference type="NCBI Taxonomy" id="307491"/>
    <lineage>
        <taxon>Eukaryota</taxon>
        <taxon>Metazoa</taxon>
        <taxon>Ecdysozoa</taxon>
        <taxon>Arthropoda</taxon>
        <taxon>Hexapoda</taxon>
        <taxon>Insecta</taxon>
        <taxon>Pterygota</taxon>
        <taxon>Neoptera</taxon>
        <taxon>Paraneoptera</taxon>
        <taxon>Hemiptera</taxon>
        <taxon>Sternorrhyncha</taxon>
        <taxon>Aphidomorpha</taxon>
        <taxon>Aphidoidea</taxon>
        <taxon>Aphididae</taxon>
        <taxon>Aphidini</taxon>
        <taxon>Aphis</taxon>
        <taxon>Aphis</taxon>
    </lineage>
</organism>
<name>A0A6G0TFI2_APHGL</name>
<accession>A0A6G0TFI2</accession>
<reference evidence="1 2" key="1">
    <citation type="submission" date="2019-08" db="EMBL/GenBank/DDBJ databases">
        <title>The genome of the soybean aphid Biotype 1, its phylome, world population structure and adaptation to the North American continent.</title>
        <authorList>
            <person name="Giordano R."/>
            <person name="Donthu R.K."/>
            <person name="Hernandez A.G."/>
            <person name="Wright C.L."/>
            <person name="Zimin A.V."/>
        </authorList>
    </citation>
    <scope>NUCLEOTIDE SEQUENCE [LARGE SCALE GENOMIC DNA]</scope>
    <source>
        <tissue evidence="1">Whole aphids</tissue>
    </source>
</reference>
<evidence type="ECO:0000313" key="1">
    <source>
        <dbReference type="EMBL" id="KAE9531925.1"/>
    </source>
</evidence>
<dbReference type="AlphaFoldDB" id="A0A6G0TFI2"/>
<dbReference type="Proteomes" id="UP000475862">
    <property type="component" value="Unassembled WGS sequence"/>
</dbReference>